<dbReference type="AlphaFoldDB" id="A0A0F9SHE3"/>
<accession>A0A0F9SHE3</accession>
<gene>
    <name evidence="2" type="ORF">LCGC14_0774190</name>
</gene>
<name>A0A0F9SHE3_9ZZZZ</name>
<evidence type="ECO:0000313" key="2">
    <source>
        <dbReference type="EMBL" id="KKN36381.1"/>
    </source>
</evidence>
<keyword evidence="1" id="KW-0472">Membrane</keyword>
<evidence type="ECO:0000256" key="1">
    <source>
        <dbReference type="SAM" id="Phobius"/>
    </source>
</evidence>
<comment type="caution">
    <text evidence="2">The sequence shown here is derived from an EMBL/GenBank/DDBJ whole genome shotgun (WGS) entry which is preliminary data.</text>
</comment>
<keyword evidence="1" id="KW-0812">Transmembrane</keyword>
<keyword evidence="1" id="KW-1133">Transmembrane helix</keyword>
<organism evidence="2">
    <name type="scientific">marine sediment metagenome</name>
    <dbReference type="NCBI Taxonomy" id="412755"/>
    <lineage>
        <taxon>unclassified sequences</taxon>
        <taxon>metagenomes</taxon>
        <taxon>ecological metagenomes</taxon>
    </lineage>
</organism>
<feature type="transmembrane region" description="Helical" evidence="1">
    <location>
        <begin position="12"/>
        <end position="33"/>
    </location>
</feature>
<reference evidence="2" key="1">
    <citation type="journal article" date="2015" name="Nature">
        <title>Complex archaea that bridge the gap between prokaryotes and eukaryotes.</title>
        <authorList>
            <person name="Spang A."/>
            <person name="Saw J.H."/>
            <person name="Jorgensen S.L."/>
            <person name="Zaremba-Niedzwiedzka K."/>
            <person name="Martijn J."/>
            <person name="Lind A.E."/>
            <person name="van Eijk R."/>
            <person name="Schleper C."/>
            <person name="Guy L."/>
            <person name="Ettema T.J."/>
        </authorList>
    </citation>
    <scope>NUCLEOTIDE SEQUENCE</scope>
</reference>
<dbReference type="EMBL" id="LAZR01001969">
    <property type="protein sequence ID" value="KKN36381.1"/>
    <property type="molecule type" value="Genomic_DNA"/>
</dbReference>
<sequence length="92" mass="10498">MKPKFWHSRKILSAICMIVFIIGFAVGYGFGFIAGGQAILGWSIDKTISFLEIQGIELNISGSHLRQAIWNYRQNIDRCFDRQEGFDNWGPT</sequence>
<protein>
    <submittedName>
        <fullName evidence="2">Uncharacterized protein</fullName>
    </submittedName>
</protein>
<proteinExistence type="predicted"/>